<dbReference type="CDD" id="cd00200">
    <property type="entry name" value="WD40"/>
    <property type="match status" value="1"/>
</dbReference>
<evidence type="ECO:0000256" key="2">
    <source>
        <dbReference type="ARBA" id="ARBA00022737"/>
    </source>
</evidence>
<dbReference type="InterPro" id="IPR036047">
    <property type="entry name" value="F-box-like_dom_sf"/>
</dbReference>
<dbReference type="SUPFAM" id="SSF50978">
    <property type="entry name" value="WD40 repeat-like"/>
    <property type="match status" value="1"/>
</dbReference>
<keyword evidence="1 3" id="KW-0853">WD repeat</keyword>
<sequence length="457" mass="51481">MNNKNDKIFSSTETKSQQVQKRRIDEATADIIQIMAVSKRRFDHQNYSPSNLEKPFIDDWLSMFEHLQSVIEPYLQIDFLSFLPKELSLKIINYLSPSDLALSASGVSRFWRSLAEDKLLWAEKCRQFSISEMFPPNQRFTPPKRSFASERSRWKAIYLRNLRISNNWRLRRPTAVCQLRGHDEHVITCLKLRGDLIVTGSDDCTLRVWSAATGTCVHILNGHIGGVWALQLSQDGEIAVSGSTDRTVRCMSLRKNILVTGSRDCSIKIWDIVDGKCIRTLYGHLAAPMVHWPTCWKATRTESIHSTLDTTIRVWKVDTGECMQTLVGHHSLTSGMKLRENILVSANADSTIKVWNILDGTCVHTFAGPNKHVSAVTGLRFLSNGMVATSGDDGFVKLWNVKEGTFVCDLLRLTSRGVGGCVWRMKATPTLLICAVGSRNGTEDTKLVLMDFDSPYP</sequence>
<dbReference type="InterPro" id="IPR015943">
    <property type="entry name" value="WD40/YVTN_repeat-like_dom_sf"/>
</dbReference>
<dbReference type="InterPro" id="IPR020472">
    <property type="entry name" value="WD40_PAC1"/>
</dbReference>
<proteinExistence type="predicted"/>
<dbReference type="PROSITE" id="PS50181">
    <property type="entry name" value="FBOX"/>
    <property type="match status" value="1"/>
</dbReference>
<dbReference type="GO" id="GO:0043161">
    <property type="term" value="P:proteasome-mediated ubiquitin-dependent protein catabolic process"/>
    <property type="evidence" value="ECO:0007669"/>
    <property type="project" value="TreeGrafter"/>
</dbReference>
<feature type="repeat" description="WD" evidence="3">
    <location>
        <begin position="220"/>
        <end position="249"/>
    </location>
</feature>
<evidence type="ECO:0000313" key="5">
    <source>
        <dbReference type="Proteomes" id="UP000050741"/>
    </source>
</evidence>
<feature type="repeat" description="WD" evidence="3">
    <location>
        <begin position="326"/>
        <end position="365"/>
    </location>
</feature>
<dbReference type="SUPFAM" id="SSF81383">
    <property type="entry name" value="F-box domain"/>
    <property type="match status" value="1"/>
</dbReference>
<evidence type="ECO:0000256" key="1">
    <source>
        <dbReference type="ARBA" id="ARBA00022574"/>
    </source>
</evidence>
<dbReference type="Proteomes" id="UP000050741">
    <property type="component" value="Unassembled WGS sequence"/>
</dbReference>
<reference evidence="5" key="1">
    <citation type="submission" date="2014-05" db="EMBL/GenBank/DDBJ databases">
        <title>The genome and life-stage specific transcriptomes of Globodera pallida elucidate key aspects of plant parasitism by a cyst nematode.</title>
        <authorList>
            <person name="Cotton J.A."/>
            <person name="Lilley C.J."/>
            <person name="Jones L.M."/>
            <person name="Kikuchi T."/>
            <person name="Reid A.J."/>
            <person name="Thorpe P."/>
            <person name="Tsai I.J."/>
            <person name="Beasley H."/>
            <person name="Blok V."/>
            <person name="Cock P.J.A."/>
            <person name="Van den Akker S.E."/>
            <person name="Holroyd N."/>
            <person name="Hunt M."/>
            <person name="Mantelin S."/>
            <person name="Naghra H."/>
            <person name="Pain A."/>
            <person name="Palomares-Rius J.E."/>
            <person name="Zarowiecki M."/>
            <person name="Berriman M."/>
            <person name="Jones J.T."/>
            <person name="Urwin P.E."/>
        </authorList>
    </citation>
    <scope>NUCLEOTIDE SEQUENCE [LARGE SCALE GENOMIC DNA]</scope>
    <source>
        <strain evidence="5">Lindley</strain>
    </source>
</reference>
<evidence type="ECO:0000256" key="3">
    <source>
        <dbReference type="PROSITE-ProRule" id="PRU00221"/>
    </source>
</evidence>
<dbReference type="Pfam" id="PF12937">
    <property type="entry name" value="F-box-like"/>
    <property type="match status" value="1"/>
</dbReference>
<dbReference type="PANTHER" id="PTHR19849">
    <property type="entry name" value="PHOSPHOLIPASE A-2-ACTIVATING PROTEIN"/>
    <property type="match status" value="1"/>
</dbReference>
<dbReference type="InterPro" id="IPR019775">
    <property type="entry name" value="WD40_repeat_CS"/>
</dbReference>
<accession>A0A183BYI6</accession>
<dbReference type="InterPro" id="IPR001680">
    <property type="entry name" value="WD40_rpt"/>
</dbReference>
<dbReference type="GO" id="GO:0043130">
    <property type="term" value="F:ubiquitin binding"/>
    <property type="evidence" value="ECO:0007669"/>
    <property type="project" value="TreeGrafter"/>
</dbReference>
<dbReference type="GO" id="GO:0005634">
    <property type="term" value="C:nucleus"/>
    <property type="evidence" value="ECO:0007669"/>
    <property type="project" value="TreeGrafter"/>
</dbReference>
<feature type="repeat" description="WD" evidence="3">
    <location>
        <begin position="194"/>
        <end position="219"/>
    </location>
</feature>
<dbReference type="Gene3D" id="2.130.10.10">
    <property type="entry name" value="YVTN repeat-like/Quinoprotein amine dehydrogenase"/>
    <property type="match status" value="2"/>
</dbReference>
<dbReference type="Pfam" id="PF00400">
    <property type="entry name" value="WD40"/>
    <property type="match status" value="4"/>
</dbReference>
<dbReference type="InterPro" id="IPR001810">
    <property type="entry name" value="F-box_dom"/>
</dbReference>
<organism evidence="5 6">
    <name type="scientific">Globodera pallida</name>
    <name type="common">Potato cyst nematode worm</name>
    <name type="synonym">Heterodera pallida</name>
    <dbReference type="NCBI Taxonomy" id="36090"/>
    <lineage>
        <taxon>Eukaryota</taxon>
        <taxon>Metazoa</taxon>
        <taxon>Ecdysozoa</taxon>
        <taxon>Nematoda</taxon>
        <taxon>Chromadorea</taxon>
        <taxon>Rhabditida</taxon>
        <taxon>Tylenchina</taxon>
        <taxon>Tylenchomorpha</taxon>
        <taxon>Tylenchoidea</taxon>
        <taxon>Heteroderidae</taxon>
        <taxon>Heteroderinae</taxon>
        <taxon>Globodera</taxon>
    </lineage>
</organism>
<feature type="repeat" description="WD" evidence="3">
    <location>
        <begin position="256"/>
        <end position="280"/>
    </location>
</feature>
<evidence type="ECO:0000313" key="6">
    <source>
        <dbReference type="WBParaSite" id="GPLIN_000567600"/>
    </source>
</evidence>
<dbReference type="PRINTS" id="PR00320">
    <property type="entry name" value="GPROTEINBRPT"/>
</dbReference>
<reference evidence="6" key="2">
    <citation type="submission" date="2016-06" db="UniProtKB">
        <authorList>
            <consortium name="WormBaseParasite"/>
        </authorList>
    </citation>
    <scope>IDENTIFICATION</scope>
</reference>
<dbReference type="GO" id="GO:0005737">
    <property type="term" value="C:cytoplasm"/>
    <property type="evidence" value="ECO:0007669"/>
    <property type="project" value="TreeGrafter"/>
</dbReference>
<protein>
    <submittedName>
        <fullName evidence="6">F-box domain-containing protein</fullName>
    </submittedName>
</protein>
<dbReference type="PANTHER" id="PTHR19849:SF1">
    <property type="entry name" value="F-BOX_WD REPEAT-CONTAINING PROTEIN 7"/>
    <property type="match status" value="1"/>
</dbReference>
<dbReference type="WBParaSite" id="GPLIN_000567600">
    <property type="protein sequence ID" value="GPLIN_000567600"/>
    <property type="gene ID" value="GPLIN_000567600"/>
</dbReference>
<dbReference type="SMART" id="SM00256">
    <property type="entry name" value="FBOX"/>
    <property type="match status" value="1"/>
</dbReference>
<dbReference type="PROSITE" id="PS50082">
    <property type="entry name" value="WD_REPEATS_2"/>
    <property type="match status" value="5"/>
</dbReference>
<name>A0A183BYI6_GLOPA</name>
<dbReference type="GO" id="GO:0010992">
    <property type="term" value="P:ubiquitin recycling"/>
    <property type="evidence" value="ECO:0007669"/>
    <property type="project" value="TreeGrafter"/>
</dbReference>
<dbReference type="SMART" id="SM00320">
    <property type="entry name" value="WD40"/>
    <property type="match status" value="4"/>
</dbReference>
<keyword evidence="5" id="KW-1185">Reference proteome</keyword>
<dbReference type="PROSITE" id="PS00678">
    <property type="entry name" value="WD_REPEATS_1"/>
    <property type="match status" value="3"/>
</dbReference>
<keyword evidence="2" id="KW-0677">Repeat</keyword>
<dbReference type="AlphaFoldDB" id="A0A183BYI6"/>
<evidence type="ECO:0000259" key="4">
    <source>
        <dbReference type="PROSITE" id="PS50181"/>
    </source>
</evidence>
<dbReference type="Gene3D" id="1.20.1280.50">
    <property type="match status" value="1"/>
</dbReference>
<feature type="repeat" description="WD" evidence="3">
    <location>
        <begin position="369"/>
        <end position="409"/>
    </location>
</feature>
<feature type="domain" description="F-box" evidence="4">
    <location>
        <begin position="77"/>
        <end position="124"/>
    </location>
</feature>
<dbReference type="InterPro" id="IPR036322">
    <property type="entry name" value="WD40_repeat_dom_sf"/>
</dbReference>